<name>A0A0V0GKM4_SOLCH</name>
<dbReference type="EMBL" id="GEDG01036640">
    <property type="protein sequence ID" value="JAP08590.1"/>
    <property type="molecule type" value="Transcribed_RNA"/>
</dbReference>
<proteinExistence type="predicted"/>
<protein>
    <submittedName>
        <fullName evidence="1">Putative ovule protein</fullName>
    </submittedName>
</protein>
<organism evidence="1">
    <name type="scientific">Solanum chacoense</name>
    <name type="common">Chaco potato</name>
    <dbReference type="NCBI Taxonomy" id="4108"/>
    <lineage>
        <taxon>Eukaryota</taxon>
        <taxon>Viridiplantae</taxon>
        <taxon>Streptophyta</taxon>
        <taxon>Embryophyta</taxon>
        <taxon>Tracheophyta</taxon>
        <taxon>Spermatophyta</taxon>
        <taxon>Magnoliopsida</taxon>
        <taxon>eudicotyledons</taxon>
        <taxon>Gunneridae</taxon>
        <taxon>Pentapetalae</taxon>
        <taxon>asterids</taxon>
        <taxon>lamiids</taxon>
        <taxon>Solanales</taxon>
        <taxon>Solanaceae</taxon>
        <taxon>Solanoideae</taxon>
        <taxon>Solaneae</taxon>
        <taxon>Solanum</taxon>
    </lineage>
</organism>
<accession>A0A0V0GKM4</accession>
<reference evidence="1" key="1">
    <citation type="submission" date="2015-12" db="EMBL/GenBank/DDBJ databases">
        <title>Gene expression during late stages of embryo sac development: a critical building block for successful pollen-pistil interactions.</title>
        <authorList>
            <person name="Liu Y."/>
            <person name="Joly V."/>
            <person name="Sabar M."/>
            <person name="Matton D.P."/>
        </authorList>
    </citation>
    <scope>NUCLEOTIDE SEQUENCE</scope>
</reference>
<evidence type="ECO:0000313" key="1">
    <source>
        <dbReference type="EMBL" id="JAP08590.1"/>
    </source>
</evidence>
<dbReference type="AlphaFoldDB" id="A0A0V0GKM4"/>
<sequence length="76" mass="8682">MKKVLLFFSKENRSLQMSSAVTMLAGATNDFEFFAGTSSMRYTQHKGSTSYPCMQKCNNSLLTTFRHLIMYLKVVL</sequence>